<gene>
    <name evidence="2" type="ORF">PHYPA_008455</name>
</gene>
<dbReference type="GO" id="GO:0004722">
    <property type="term" value="F:protein serine/threonine phosphatase activity"/>
    <property type="evidence" value="ECO:0000318"/>
    <property type="project" value="GO_Central"/>
</dbReference>
<dbReference type="PaxDb" id="3218-PP1S77_280V6.1"/>
<proteinExistence type="predicted"/>
<dbReference type="InterPro" id="IPR001932">
    <property type="entry name" value="PPM-type_phosphatase-like_dom"/>
</dbReference>
<dbReference type="HOGENOM" id="CLU_013173_21_0_1"/>
<dbReference type="InterPro" id="IPR036457">
    <property type="entry name" value="PPM-type-like_dom_sf"/>
</dbReference>
<dbReference type="CDD" id="cd00143">
    <property type="entry name" value="PP2Cc"/>
    <property type="match status" value="1"/>
</dbReference>
<dbReference type="InterPro" id="IPR015655">
    <property type="entry name" value="PP2C"/>
</dbReference>
<accession>A9SGX4</accession>
<dbReference type="eggNOG" id="KOG0698">
    <property type="taxonomic scope" value="Eukaryota"/>
</dbReference>
<dbReference type="Proteomes" id="UP000006727">
    <property type="component" value="Chromosome 6"/>
</dbReference>
<dbReference type="EnsemblPlants" id="Pp3c6_3580V3.1">
    <property type="protein sequence ID" value="Pp3c6_3580V3.1"/>
    <property type="gene ID" value="Pp3c6_3580"/>
</dbReference>
<name>A9SGX4_PHYPA</name>
<organism evidence="2">
    <name type="scientific">Physcomitrium patens</name>
    <name type="common">Spreading-leaved earth moss</name>
    <name type="synonym">Physcomitrella patens</name>
    <dbReference type="NCBI Taxonomy" id="3218"/>
    <lineage>
        <taxon>Eukaryota</taxon>
        <taxon>Viridiplantae</taxon>
        <taxon>Streptophyta</taxon>
        <taxon>Embryophyta</taxon>
        <taxon>Bryophyta</taxon>
        <taxon>Bryophytina</taxon>
        <taxon>Bryopsida</taxon>
        <taxon>Funariidae</taxon>
        <taxon>Funariales</taxon>
        <taxon>Funariaceae</taxon>
        <taxon>Physcomitrium</taxon>
    </lineage>
</organism>
<feature type="domain" description="PPM-type phosphatase" evidence="1">
    <location>
        <begin position="22"/>
        <end position="295"/>
    </location>
</feature>
<dbReference type="PROSITE" id="PS51746">
    <property type="entry name" value="PPM_2"/>
    <property type="match status" value="1"/>
</dbReference>
<evidence type="ECO:0000313" key="4">
    <source>
        <dbReference type="Proteomes" id="UP000006727"/>
    </source>
</evidence>
<reference evidence="2 4" key="1">
    <citation type="journal article" date="2008" name="Science">
        <title>The Physcomitrella genome reveals evolutionary insights into the conquest of land by plants.</title>
        <authorList>
            <person name="Rensing S."/>
            <person name="Lang D."/>
            <person name="Zimmer A."/>
            <person name="Terry A."/>
            <person name="Salamov A."/>
            <person name="Shapiro H."/>
            <person name="Nishiyama T."/>
            <person name="Perroud P.-F."/>
            <person name="Lindquist E."/>
            <person name="Kamisugi Y."/>
            <person name="Tanahashi T."/>
            <person name="Sakakibara K."/>
            <person name="Fujita T."/>
            <person name="Oishi K."/>
            <person name="Shin-I T."/>
            <person name="Kuroki Y."/>
            <person name="Toyoda A."/>
            <person name="Suzuki Y."/>
            <person name="Hashimoto A."/>
            <person name="Yamaguchi K."/>
            <person name="Sugano A."/>
            <person name="Kohara Y."/>
            <person name="Fujiyama A."/>
            <person name="Anterola A."/>
            <person name="Aoki S."/>
            <person name="Ashton N."/>
            <person name="Barbazuk W.B."/>
            <person name="Barker E."/>
            <person name="Bennetzen J."/>
            <person name="Bezanilla M."/>
            <person name="Blankenship R."/>
            <person name="Cho S.H."/>
            <person name="Dutcher S."/>
            <person name="Estelle M."/>
            <person name="Fawcett J.A."/>
            <person name="Gundlach H."/>
            <person name="Hanada K."/>
            <person name="Heyl A."/>
            <person name="Hicks K.A."/>
            <person name="Hugh J."/>
            <person name="Lohr M."/>
            <person name="Mayer K."/>
            <person name="Melkozernov A."/>
            <person name="Murata T."/>
            <person name="Nelson D."/>
            <person name="Pils B."/>
            <person name="Prigge M."/>
            <person name="Reiss B."/>
            <person name="Renner T."/>
            <person name="Rombauts S."/>
            <person name="Rushton P."/>
            <person name="Sanderfoot A."/>
            <person name="Schween G."/>
            <person name="Shiu S.-H."/>
            <person name="Stueber K."/>
            <person name="Theodoulou F.L."/>
            <person name="Tu H."/>
            <person name="Van de Peer Y."/>
            <person name="Verrier P.J."/>
            <person name="Waters E."/>
            <person name="Wood A."/>
            <person name="Yang L."/>
            <person name="Cove D."/>
            <person name="Cuming A."/>
            <person name="Hasebe M."/>
            <person name="Lucas S."/>
            <person name="Mishler D.B."/>
            <person name="Reski R."/>
            <person name="Grigoriev I."/>
            <person name="Quatrano R.S."/>
            <person name="Boore J.L."/>
        </authorList>
    </citation>
    <scope>NUCLEOTIDE SEQUENCE [LARGE SCALE GENOMIC DNA]</scope>
    <source>
        <strain evidence="3 4">cv. Gransden 2004</strain>
    </source>
</reference>
<dbReference type="InParanoid" id="A9SGX4"/>
<evidence type="ECO:0000313" key="2">
    <source>
        <dbReference type="EMBL" id="PNR52081.1"/>
    </source>
</evidence>
<reference evidence="3" key="3">
    <citation type="submission" date="2020-12" db="UniProtKB">
        <authorList>
            <consortium name="EnsemblPlants"/>
        </authorList>
    </citation>
    <scope>IDENTIFICATION</scope>
</reference>
<keyword evidence="4" id="KW-1185">Reference proteome</keyword>
<dbReference type="AlphaFoldDB" id="A9SGX4"/>
<dbReference type="Gene3D" id="3.60.40.10">
    <property type="entry name" value="PPM-type phosphatase domain"/>
    <property type="match status" value="1"/>
</dbReference>
<dbReference type="Gramene" id="Pp3c6_3580V3.2">
    <property type="protein sequence ID" value="Pp3c6_3580V3.2"/>
    <property type="gene ID" value="Pp3c6_3580"/>
</dbReference>
<dbReference type="PANTHER" id="PTHR13832">
    <property type="entry name" value="PROTEIN PHOSPHATASE 2C"/>
    <property type="match status" value="1"/>
</dbReference>
<dbReference type="EMBL" id="ABEU02000006">
    <property type="protein sequence ID" value="PNR52081.1"/>
    <property type="molecule type" value="Genomic_DNA"/>
</dbReference>
<dbReference type="EnsemblPlants" id="Pp3c6_3580V3.2">
    <property type="protein sequence ID" value="Pp3c6_3580V3.2"/>
    <property type="gene ID" value="Pp3c6_3580"/>
</dbReference>
<dbReference type="PANTHER" id="PTHR13832:SF790">
    <property type="entry name" value="PROTEIN PHOSPHATASE 2C 22-RELATED"/>
    <property type="match status" value="1"/>
</dbReference>
<evidence type="ECO:0000313" key="3">
    <source>
        <dbReference type="EnsemblPlants" id="Pp3c6_3580V3.1"/>
    </source>
</evidence>
<evidence type="ECO:0000259" key="1">
    <source>
        <dbReference type="PROSITE" id="PS51746"/>
    </source>
</evidence>
<dbReference type="SMART" id="SM00332">
    <property type="entry name" value="PP2Cc"/>
    <property type="match status" value="1"/>
</dbReference>
<reference evidence="2 4" key="2">
    <citation type="journal article" date="2018" name="Plant J.">
        <title>The Physcomitrella patens chromosome-scale assembly reveals moss genome structure and evolution.</title>
        <authorList>
            <person name="Lang D."/>
            <person name="Ullrich K.K."/>
            <person name="Murat F."/>
            <person name="Fuchs J."/>
            <person name="Jenkins J."/>
            <person name="Haas F.B."/>
            <person name="Piednoel M."/>
            <person name="Gundlach H."/>
            <person name="Van Bel M."/>
            <person name="Meyberg R."/>
            <person name="Vives C."/>
            <person name="Morata J."/>
            <person name="Symeonidi A."/>
            <person name="Hiss M."/>
            <person name="Muchero W."/>
            <person name="Kamisugi Y."/>
            <person name="Saleh O."/>
            <person name="Blanc G."/>
            <person name="Decker E.L."/>
            <person name="van Gessel N."/>
            <person name="Grimwood J."/>
            <person name="Hayes R.D."/>
            <person name="Graham S.W."/>
            <person name="Gunter L.E."/>
            <person name="McDaniel S.F."/>
            <person name="Hoernstein S.N.W."/>
            <person name="Larsson A."/>
            <person name="Li F.W."/>
            <person name="Perroud P.F."/>
            <person name="Phillips J."/>
            <person name="Ranjan P."/>
            <person name="Rokshar D.S."/>
            <person name="Rothfels C.J."/>
            <person name="Schneider L."/>
            <person name="Shu S."/>
            <person name="Stevenson D.W."/>
            <person name="Thummler F."/>
            <person name="Tillich M."/>
            <person name="Villarreal Aguilar J.C."/>
            <person name="Widiez T."/>
            <person name="Wong G.K."/>
            <person name="Wymore A."/>
            <person name="Zhang Y."/>
            <person name="Zimmer A.D."/>
            <person name="Quatrano R.S."/>
            <person name="Mayer K.F.X."/>
            <person name="Goodstein D."/>
            <person name="Casacuberta J.M."/>
            <person name="Vandepoele K."/>
            <person name="Reski R."/>
            <person name="Cuming A.C."/>
            <person name="Tuskan G.A."/>
            <person name="Maumus F."/>
            <person name="Salse J."/>
            <person name="Schmutz J."/>
            <person name="Rensing S.A."/>
        </authorList>
    </citation>
    <scope>NUCLEOTIDE SEQUENCE [LARGE SCALE GENOMIC DNA]</scope>
    <source>
        <strain evidence="3 4">cv. Gransden 2004</strain>
    </source>
</reference>
<dbReference type="Pfam" id="PF00481">
    <property type="entry name" value="PP2C"/>
    <property type="match status" value="1"/>
</dbReference>
<protein>
    <recommendedName>
        <fullName evidence="1">PPM-type phosphatase domain-containing protein</fullName>
    </recommendedName>
</protein>
<dbReference type="Gramene" id="Pp3c6_3580V3.1">
    <property type="protein sequence ID" value="Pp3c6_3580V3.1"/>
    <property type="gene ID" value="Pp3c6_3580"/>
</dbReference>
<dbReference type="GO" id="GO:0007165">
    <property type="term" value="P:signal transduction"/>
    <property type="evidence" value="ECO:0000318"/>
    <property type="project" value="GO_Central"/>
</dbReference>
<dbReference type="SUPFAM" id="SSF81606">
    <property type="entry name" value="PP2C-like"/>
    <property type="match status" value="1"/>
</dbReference>
<sequence length="327" mass="36108">MVHNERERPAEARNLAYAPKCRSGGCSERGKRRTLEDALVQVDDLSDQLGSSGAFYGVFDGHDGADAALYAKEHLLSLLLQDPLFSTSVEKAVKKVFLRLDRDFKEACQRDSSLDSGTTALIGLLQSRYLSFGEVVHLLVANAGDCRAVLCRRGLAIELSDDHTPLSEGERKRIESAGGTVTETEAVGYVNGQLSVARSIGDWFYDGLKGLKGHCETGPVIAEPEIRVYELSEEDEFLLLGCDGLWNKISSQTAVQFARNQLMKHNDPKRCSEALVQEALMLEADDNVTVITVCFQTKAPPDISAETPREPAKIRFNYSRMEHLVKK</sequence>